<dbReference type="GO" id="GO:0005524">
    <property type="term" value="F:ATP binding"/>
    <property type="evidence" value="ECO:0007669"/>
    <property type="project" value="InterPro"/>
</dbReference>
<gene>
    <name evidence="2" type="primary">dnaB</name>
    <name evidence="2" type="ORF">A33Y_070</name>
</gene>
<organism evidence="2 3">
    <name type="scientific">Candidatus Carsonella ruddii CS isolate Thao2000</name>
    <dbReference type="NCBI Taxonomy" id="1202537"/>
    <lineage>
        <taxon>Bacteria</taxon>
        <taxon>Pseudomonadati</taxon>
        <taxon>Pseudomonadota</taxon>
        <taxon>Gammaproteobacteria</taxon>
        <taxon>Oceanospirillales</taxon>
        <taxon>Halomonadaceae</taxon>
        <taxon>Zymobacter group</taxon>
        <taxon>Candidatus Carsonella</taxon>
    </lineage>
</organism>
<dbReference type="GO" id="GO:0003678">
    <property type="term" value="F:DNA helicase activity"/>
    <property type="evidence" value="ECO:0007669"/>
    <property type="project" value="InterPro"/>
</dbReference>
<keyword evidence="2" id="KW-0547">Nucleotide-binding</keyword>
<keyword evidence="2" id="KW-0378">Hydrolase</keyword>
<dbReference type="GO" id="GO:0006260">
    <property type="term" value="P:DNA replication"/>
    <property type="evidence" value="ECO:0007669"/>
    <property type="project" value="InterPro"/>
</dbReference>
<dbReference type="InterPro" id="IPR027417">
    <property type="entry name" value="P-loop_NTPase"/>
</dbReference>
<dbReference type="KEGG" id="crc:A33Y_070"/>
<dbReference type="PANTHER" id="PTHR30153:SF2">
    <property type="entry name" value="REPLICATIVE DNA HELICASE"/>
    <property type="match status" value="1"/>
</dbReference>
<sequence>MLKNISCFNSEIIIINYILSKFKYSKEIMNLLNKDDFFFEITKKSFLEKKIFLNFNIFNEKNIFSIFKNIIEKSKKRKILKILFNISFDLLYNENIDKKIFLKVKKILNFNNKKIIYKLDYFKLLKNFLFSKNELLFSGYNKLDYLINGFQQGDLIILAGRPSIGKTSFAINIVKNLIFLKKNIIIFSLEMSTLQIFIKLLSIMTEINQNNFKLNNFSEYDLKKISFIIKNINFNNLIINDCSSLSSNDIENYLNVFSKEKKIDLILIDYIQLMKSNLNINNRVLELSEISRSLKLIAKNFSCVIIALSQLNRLVEYRVDKFPVLSDLKDSGSLEQDADIVIFLYKNNFKNINILISKNRNGPLGQIEFLFKNEYTKFNQI</sequence>
<evidence type="ECO:0000313" key="2">
    <source>
        <dbReference type="EMBL" id="AFP83727.1"/>
    </source>
</evidence>
<dbReference type="Proteomes" id="UP000003931">
    <property type="component" value="Chromosome"/>
</dbReference>
<dbReference type="RefSeq" id="WP_014887028.1">
    <property type="nucleotide sequence ID" value="NC_018415.1"/>
</dbReference>
<dbReference type="PROSITE" id="PS51199">
    <property type="entry name" value="SF4_HELICASE"/>
    <property type="match status" value="1"/>
</dbReference>
<protein>
    <submittedName>
        <fullName evidence="2">Putative replicative DNA helicase</fullName>
    </submittedName>
</protein>
<dbReference type="Gene3D" id="3.40.50.300">
    <property type="entry name" value="P-loop containing nucleotide triphosphate hydrolases"/>
    <property type="match status" value="1"/>
</dbReference>
<proteinExistence type="predicted"/>
<dbReference type="STRING" id="1202537.A33Y_070"/>
<keyword evidence="2" id="KW-0067">ATP-binding</keyword>
<dbReference type="AlphaFoldDB" id="J7GSJ5"/>
<dbReference type="Pfam" id="PF03796">
    <property type="entry name" value="DnaB_C"/>
    <property type="match status" value="1"/>
</dbReference>
<dbReference type="SUPFAM" id="SSF52540">
    <property type="entry name" value="P-loop containing nucleoside triphosphate hydrolases"/>
    <property type="match status" value="1"/>
</dbReference>
<accession>J7GSJ5</accession>
<keyword evidence="2" id="KW-0347">Helicase</keyword>
<dbReference type="PATRIC" id="fig|1202537.3.peg.62"/>
<dbReference type="GO" id="GO:0005829">
    <property type="term" value="C:cytosol"/>
    <property type="evidence" value="ECO:0007669"/>
    <property type="project" value="TreeGrafter"/>
</dbReference>
<dbReference type="OrthoDB" id="9773982at2"/>
<dbReference type="EMBL" id="CP003542">
    <property type="protein sequence ID" value="AFP83727.1"/>
    <property type="molecule type" value="Genomic_DNA"/>
</dbReference>
<feature type="domain" description="SF4 helicase" evidence="1">
    <location>
        <begin position="129"/>
        <end position="381"/>
    </location>
</feature>
<evidence type="ECO:0000259" key="1">
    <source>
        <dbReference type="PROSITE" id="PS51199"/>
    </source>
</evidence>
<name>J7GSJ5_CARRU</name>
<dbReference type="PANTHER" id="PTHR30153">
    <property type="entry name" value="REPLICATIVE DNA HELICASE DNAB"/>
    <property type="match status" value="1"/>
</dbReference>
<evidence type="ECO:0000313" key="3">
    <source>
        <dbReference type="Proteomes" id="UP000003931"/>
    </source>
</evidence>
<reference evidence="2 3" key="1">
    <citation type="journal article" date="2012" name="Mol. Biol. Evol.">
        <title>Genome reduction and co-evolution between the primary and secondary bacterial symbionts of psyllids.</title>
        <authorList>
            <person name="Sloan D.B."/>
            <person name="Moran N.A."/>
        </authorList>
    </citation>
    <scope>NUCLEOTIDE SEQUENCE [LARGE SCALE GENOMIC DNA]</scope>
    <source>
        <strain evidence="2 3">CS</strain>
    </source>
</reference>
<dbReference type="HOGENOM" id="CLU_005373_0_1_6"/>
<dbReference type="InterPro" id="IPR007694">
    <property type="entry name" value="DNA_helicase_DnaB-like_C"/>
</dbReference>